<evidence type="ECO:0000256" key="3">
    <source>
        <dbReference type="ARBA" id="ARBA00023136"/>
    </source>
</evidence>
<evidence type="ECO:0000256" key="2">
    <source>
        <dbReference type="ARBA" id="ARBA00022692"/>
    </source>
</evidence>
<dbReference type="InterPro" id="IPR023395">
    <property type="entry name" value="MCP_dom_sf"/>
</dbReference>
<sequence length="278" mass="30146">MVFSTVFSGVGWTFDRIFKVQRETFTVLRDPVILVTAGAAGFVGRAATLSIDNGGPKGGKHACCRRASQFGILMWVYVPVASRMLPGTECDPSFKAFTTFIIGAISGLTMRIVCNPLNRVLDECLRTGNSVSTVCRALRNKTVLQFYYTTPPLLGNALYFGTLLTVFEGLRRFSERSRLLPMKKDESGVAVLSARNCAIATVGHTVIGGAAAFVASVLCYPISAHVYQQTVIHDSAICRGLLPTLRKEVPLMAVSFGMFSLFQSLFAPHHGARAGFGY</sequence>
<dbReference type="EMBL" id="HE573022">
    <property type="protein sequence ID" value="CCC48511.1"/>
    <property type="molecule type" value="Genomic_DNA"/>
</dbReference>
<reference evidence="4" key="1">
    <citation type="journal article" date="2012" name="Proc. Natl. Acad. Sci. U.S.A.">
        <title>Antigenic diversity is generated by distinct evolutionary mechanisms in African trypanosome species.</title>
        <authorList>
            <person name="Jackson A.P."/>
            <person name="Berry A."/>
            <person name="Aslett M."/>
            <person name="Allison H.C."/>
            <person name="Burton P."/>
            <person name="Vavrova-Anderson J."/>
            <person name="Brown R."/>
            <person name="Browne H."/>
            <person name="Corton N."/>
            <person name="Hauser H."/>
            <person name="Gamble J."/>
            <person name="Gilderthorp R."/>
            <person name="Marcello L."/>
            <person name="McQuillan J."/>
            <person name="Otto T.D."/>
            <person name="Quail M.A."/>
            <person name="Sanders M.J."/>
            <person name="van Tonder A."/>
            <person name="Ginger M.L."/>
            <person name="Field M.C."/>
            <person name="Barry J.D."/>
            <person name="Hertz-Fowler C."/>
            <person name="Berriman M."/>
        </authorList>
    </citation>
    <scope>NUCLEOTIDE SEQUENCE</scope>
    <source>
        <strain evidence="4">Y486</strain>
    </source>
</reference>
<comment type="subcellular location">
    <subcellularLocation>
        <location evidence="1">Membrane</location>
    </subcellularLocation>
</comment>
<gene>
    <name evidence="4" type="ORF">TVY486_0603020</name>
</gene>
<keyword evidence="3" id="KW-0472">Membrane</keyword>
<dbReference type="VEuPathDB" id="TriTrypDB:TvY486_0603020"/>
<evidence type="ECO:0000256" key="1">
    <source>
        <dbReference type="ARBA" id="ARBA00004370"/>
    </source>
</evidence>
<proteinExistence type="predicted"/>
<accession>G0TX22</accession>
<organism evidence="4">
    <name type="scientific">Trypanosoma vivax (strain Y486)</name>
    <dbReference type="NCBI Taxonomy" id="1055687"/>
    <lineage>
        <taxon>Eukaryota</taxon>
        <taxon>Discoba</taxon>
        <taxon>Euglenozoa</taxon>
        <taxon>Kinetoplastea</taxon>
        <taxon>Metakinetoplastina</taxon>
        <taxon>Trypanosomatida</taxon>
        <taxon>Trypanosomatidae</taxon>
        <taxon>Trypanosoma</taxon>
        <taxon>Duttonella</taxon>
    </lineage>
</organism>
<dbReference type="GO" id="GO:0016020">
    <property type="term" value="C:membrane"/>
    <property type="evidence" value="ECO:0007669"/>
    <property type="project" value="UniProtKB-SubCell"/>
</dbReference>
<dbReference type="SUPFAM" id="SSF103506">
    <property type="entry name" value="Mitochondrial carrier"/>
    <property type="match status" value="1"/>
</dbReference>
<dbReference type="AlphaFoldDB" id="G0TX22"/>
<keyword evidence="2" id="KW-0812">Transmembrane</keyword>
<protein>
    <recommendedName>
        <fullName evidence="5">Mitochondrial carrier protein</fullName>
    </recommendedName>
</protein>
<evidence type="ECO:0008006" key="5">
    <source>
        <dbReference type="Google" id="ProtNLM"/>
    </source>
</evidence>
<evidence type="ECO:0000313" key="4">
    <source>
        <dbReference type="EMBL" id="CCC48511.1"/>
    </source>
</evidence>
<name>G0TX22_TRYVY</name>
<dbReference type="Gene3D" id="1.50.40.10">
    <property type="entry name" value="Mitochondrial carrier domain"/>
    <property type="match status" value="1"/>
</dbReference>